<dbReference type="Proteomes" id="UP000429523">
    <property type="component" value="Unassembled WGS sequence"/>
</dbReference>
<evidence type="ECO:0000313" key="8">
    <source>
        <dbReference type="EMBL" id="KAE9188707.1"/>
    </source>
</evidence>
<evidence type="ECO:0000313" key="12">
    <source>
        <dbReference type="Proteomes" id="UP000437068"/>
    </source>
</evidence>
<evidence type="ECO:0000313" key="6">
    <source>
        <dbReference type="EMBL" id="KAE9177789.1"/>
    </source>
</evidence>
<evidence type="ECO:0000256" key="1">
    <source>
        <dbReference type="SAM" id="MobiDB-lite"/>
    </source>
</evidence>
<evidence type="ECO:0000313" key="2">
    <source>
        <dbReference type="EMBL" id="KAE8924658.1"/>
    </source>
</evidence>
<dbReference type="InterPro" id="IPR007528">
    <property type="entry name" value="RINT1_Tip20"/>
</dbReference>
<dbReference type="Gene3D" id="1.20.58.1420">
    <property type="entry name" value="Dsl1p vesicle tethering complex, Tip20p subunit, domain B"/>
    <property type="match status" value="1"/>
</dbReference>
<dbReference type="EMBL" id="QXGF01002445">
    <property type="protein sequence ID" value="KAE8924658.1"/>
    <property type="molecule type" value="Genomic_DNA"/>
</dbReference>
<proteinExistence type="predicted"/>
<dbReference type="EMBL" id="QXFZ01002444">
    <property type="protein sequence ID" value="KAE9077053.1"/>
    <property type="molecule type" value="Genomic_DNA"/>
</dbReference>
<evidence type="ECO:0000313" key="5">
    <source>
        <dbReference type="EMBL" id="KAE9096423.1"/>
    </source>
</evidence>
<dbReference type="EMBL" id="QXGB01002457">
    <property type="protein sequence ID" value="KAE9177789.1"/>
    <property type="molecule type" value="Genomic_DNA"/>
</dbReference>
<sequence>MPSSPLEALSATLLTADASERELQDVDWSLVSAALAVLRLRTQEELTELAAALDPPAAAVRVDTVEEHDELLAVHTELKSLQPQLTVVEQHFAQLESIVRPGLNKLQRLRSRAKYLEAAVQVEKLSQEAKNIAIQATPDALEAFKNFAAFAAAIPEQFTVIRREAARRVEGLSVDLRRFAVEKLQLALEKINWPEPLTTQQEIAEKEVELRELSKAFGYLLTLQLSQQSQPVSATTDLWAMECVLDPLLQRFRYHFERPESATNRLAKPEWYLSHVQEQTNVHTRFLAHTLTPELHRHREEVHCWDAQILLLRGLIKAASRKLAQDLPTLLAHPPLLCHTLDEVLLFEQTIDDDVEYGSWASADRRAYPRCVDVFTSSNDVLFSWTSADVEYAHRVLLSSLEDEASRNDFDFSVSRGKRESIWKPEDEVYGRHEGSVPGLDQDLVPPGWSPAALRFVSLLDFLHHRFTLMETEEHRYLYVVQVHLPLLRQFGQICDARGRRLINALAKKTSGAKAQNAWEELFVVVNALQHVAHALAAWEQSSVFLELSRKVARSETTRAQVLRMHVAYSKQVLARASAAVLATEEATAVRQALAGPGAMIGPTAAFSVAYSVGSKTMKSLFRRAETDGKTDEQVGQGVSVDTSSPAAAPNGNGSDGTSINNHPLGDPELDDPETLLFSHTIFERQISELKALATTLLEGGKDTLVRAVERDVGAYRLSSFWTDTKYDDADNSDLHIVPGVSSELASCYTLVSNTLRCAHKVLVPECWPALLKPLASALDSALFNALYNPPSTDECSQLSRSGEHQFVEDIRSLVAIFAAGSSKTLPRSYLRLTREVCHLLEMPATRLREVYKALDDEPVASADGVEAAEGLEQLTTILEACSIFALRPAQVVRICATRLDLEGREAPTS</sequence>
<dbReference type="Proteomes" id="UP000441208">
    <property type="component" value="Unassembled WGS sequence"/>
</dbReference>
<evidence type="ECO:0000313" key="3">
    <source>
        <dbReference type="EMBL" id="KAE8978103.1"/>
    </source>
</evidence>
<evidence type="ECO:0000313" key="14">
    <source>
        <dbReference type="Proteomes" id="UP000440732"/>
    </source>
</evidence>
<dbReference type="EMBL" id="QXGA01002508">
    <property type="protein sequence ID" value="KAE9096423.1"/>
    <property type="molecule type" value="Genomic_DNA"/>
</dbReference>
<dbReference type="PANTHER" id="PTHR13520">
    <property type="entry name" value="RAD50-INTERACTING PROTEIN 1 RINT-1"/>
    <property type="match status" value="1"/>
</dbReference>
<dbReference type="EMBL" id="QXFW01002484">
    <property type="protein sequence ID" value="KAE8978103.1"/>
    <property type="molecule type" value="Genomic_DNA"/>
</dbReference>
<keyword evidence="11" id="KW-1185">Reference proteome</keyword>
<evidence type="ECO:0000313" key="15">
    <source>
        <dbReference type="Proteomes" id="UP000441208"/>
    </source>
</evidence>
<dbReference type="EMBL" id="QXGD01002435">
    <property type="protein sequence ID" value="KAE9188707.1"/>
    <property type="molecule type" value="Genomic_DNA"/>
</dbReference>
<dbReference type="GO" id="GO:0060628">
    <property type="term" value="P:regulation of ER to Golgi vesicle-mediated transport"/>
    <property type="evidence" value="ECO:0007669"/>
    <property type="project" value="TreeGrafter"/>
</dbReference>
<evidence type="ECO:0000313" key="9">
    <source>
        <dbReference type="EMBL" id="KAE9281643.1"/>
    </source>
</evidence>
<dbReference type="GO" id="GO:0006890">
    <property type="term" value="P:retrograde vesicle-mediated transport, Golgi to endoplasmic reticulum"/>
    <property type="evidence" value="ECO:0007669"/>
    <property type="project" value="InterPro"/>
</dbReference>
<dbReference type="Proteomes" id="UP000440367">
    <property type="component" value="Unassembled WGS sequence"/>
</dbReference>
<dbReference type="AlphaFoldDB" id="A0A6A3WP88"/>
<name>A0A6A3WP88_9STRA</name>
<dbReference type="PANTHER" id="PTHR13520:SF0">
    <property type="entry name" value="RAD50-INTERACTING PROTEIN 1"/>
    <property type="match status" value="1"/>
</dbReference>
<dbReference type="OrthoDB" id="2189254at2759"/>
<dbReference type="Pfam" id="PF04437">
    <property type="entry name" value="RINT1_TIP1"/>
    <property type="match status" value="2"/>
</dbReference>
<feature type="region of interest" description="Disordered" evidence="1">
    <location>
        <begin position="626"/>
        <end position="671"/>
    </location>
</feature>
<comment type="caution">
    <text evidence="8">The sequence shown here is derived from an EMBL/GenBank/DDBJ whole genome shotgun (WGS) entry which is preliminary data.</text>
</comment>
<accession>A0A6A3WP88</accession>
<feature type="compositionally biased region" description="Polar residues" evidence="1">
    <location>
        <begin position="640"/>
        <end position="662"/>
    </location>
</feature>
<dbReference type="Proteomes" id="UP000437068">
    <property type="component" value="Unassembled WGS sequence"/>
</dbReference>
<dbReference type="Proteomes" id="UP000460718">
    <property type="component" value="Unassembled WGS sequence"/>
</dbReference>
<evidence type="ECO:0000313" key="17">
    <source>
        <dbReference type="Proteomes" id="UP000476176"/>
    </source>
</evidence>
<organism evidence="8 13">
    <name type="scientific">Phytophthora fragariae</name>
    <dbReference type="NCBI Taxonomy" id="53985"/>
    <lineage>
        <taxon>Eukaryota</taxon>
        <taxon>Sar</taxon>
        <taxon>Stramenopiles</taxon>
        <taxon>Oomycota</taxon>
        <taxon>Peronosporomycetes</taxon>
        <taxon>Peronosporales</taxon>
        <taxon>Peronosporaceae</taxon>
        <taxon>Phytophthora</taxon>
    </lineage>
</organism>
<dbReference type="Proteomes" id="UP000476176">
    <property type="component" value="Unassembled WGS sequence"/>
</dbReference>
<dbReference type="EMBL" id="QXGC01002485">
    <property type="protein sequence ID" value="KAE9185511.1"/>
    <property type="molecule type" value="Genomic_DNA"/>
</dbReference>
<dbReference type="Proteomes" id="UP000440732">
    <property type="component" value="Unassembled WGS sequence"/>
</dbReference>
<dbReference type="GO" id="GO:0006888">
    <property type="term" value="P:endoplasmic reticulum to Golgi vesicle-mediated transport"/>
    <property type="evidence" value="ECO:0007669"/>
    <property type="project" value="InterPro"/>
</dbReference>
<evidence type="ECO:0000313" key="4">
    <source>
        <dbReference type="EMBL" id="KAE9077053.1"/>
    </source>
</evidence>
<dbReference type="PROSITE" id="PS51386">
    <property type="entry name" value="RINT1_TIP20"/>
    <property type="match status" value="1"/>
</dbReference>
<dbReference type="EMBL" id="QXGE01002469">
    <property type="protein sequence ID" value="KAE9281643.1"/>
    <property type="molecule type" value="Genomic_DNA"/>
</dbReference>
<dbReference type="GO" id="GO:0070939">
    <property type="term" value="C:Dsl1/NZR complex"/>
    <property type="evidence" value="ECO:0007669"/>
    <property type="project" value="InterPro"/>
</dbReference>
<evidence type="ECO:0000313" key="10">
    <source>
        <dbReference type="Proteomes" id="UP000429523"/>
    </source>
</evidence>
<evidence type="ECO:0000313" key="16">
    <source>
        <dbReference type="Proteomes" id="UP000460718"/>
    </source>
</evidence>
<reference evidence="10 11" key="1">
    <citation type="submission" date="2018-08" db="EMBL/GenBank/DDBJ databases">
        <title>Genomic investigation of the strawberry pathogen Phytophthora fragariae indicates pathogenicity is determined by transcriptional variation in three key races.</title>
        <authorList>
            <person name="Adams T.M."/>
            <person name="Armitage A.D."/>
            <person name="Sobczyk M.K."/>
            <person name="Bates H.J."/>
            <person name="Dunwell J.M."/>
            <person name="Nellist C.F."/>
            <person name="Harrison R.J."/>
        </authorList>
    </citation>
    <scope>NUCLEOTIDE SEQUENCE [LARGE SCALE GENOMIC DNA]</scope>
    <source>
        <strain evidence="9 12">A4</strain>
        <strain evidence="8 13">BC-1</strain>
        <strain evidence="7 17">BC-23</strain>
        <strain evidence="6 11">NOV-27</strain>
        <strain evidence="5 14">NOV-5</strain>
        <strain evidence="4 15">NOV-71</strain>
        <strain evidence="2 10">NOV-9</strain>
        <strain evidence="3 16">SCRP245</strain>
    </source>
</reference>
<evidence type="ECO:0000313" key="7">
    <source>
        <dbReference type="EMBL" id="KAE9185511.1"/>
    </source>
</evidence>
<gene>
    <name evidence="9" type="ORF">PF001_g23682</name>
    <name evidence="8" type="ORF">PF002_g25246</name>
    <name evidence="7" type="ORF">PF004_g23339</name>
    <name evidence="6" type="ORF">PF005_g24351</name>
    <name evidence="5" type="ORF">PF006_g23782</name>
    <name evidence="4" type="ORF">PF007_g24392</name>
    <name evidence="2" type="ORF">PF009_g25114</name>
    <name evidence="3" type="ORF">PF011_g23386</name>
</gene>
<protein>
    <submittedName>
        <fullName evidence="8">Uncharacterized protein</fullName>
    </submittedName>
</protein>
<evidence type="ECO:0000313" key="11">
    <source>
        <dbReference type="Proteomes" id="UP000433483"/>
    </source>
</evidence>
<dbReference type="InterPro" id="IPR042042">
    <property type="entry name" value="Tip20p_domB"/>
</dbReference>
<evidence type="ECO:0000313" key="13">
    <source>
        <dbReference type="Proteomes" id="UP000440367"/>
    </source>
</evidence>
<dbReference type="Proteomes" id="UP000433483">
    <property type="component" value="Unassembled WGS sequence"/>
</dbReference>